<dbReference type="EMBL" id="QGKX02001290">
    <property type="protein sequence ID" value="KAF3541754.1"/>
    <property type="molecule type" value="Genomic_DNA"/>
</dbReference>
<feature type="region of interest" description="Disordered" evidence="1">
    <location>
        <begin position="111"/>
        <end position="166"/>
    </location>
</feature>
<sequence length="187" mass="20315">MEKDFKAAVELAVVPDWSFSGLGLPQVSEDLVDGNRAGPSSAGEEATSYFMIYFPISSSSFLQKRDGIEETSSREDERIQNRIGGAGSERIRSSDVSDALAEVLREETRLPRASAHLDGKDLDGKKTAARPNSKSLNGLEGRDRPPKKANTTGVDHKTNPSNDGAWPKAVSLAVLLFQGFPYHRGPR</sequence>
<proteinExistence type="predicted"/>
<dbReference type="AlphaFoldDB" id="A0A8S9QU30"/>
<evidence type="ECO:0000256" key="1">
    <source>
        <dbReference type="SAM" id="MobiDB-lite"/>
    </source>
</evidence>
<comment type="caution">
    <text evidence="2">The sequence shown here is derived from an EMBL/GenBank/DDBJ whole genome shotgun (WGS) entry which is preliminary data.</text>
</comment>
<reference evidence="2" key="1">
    <citation type="submission" date="2019-12" db="EMBL/GenBank/DDBJ databases">
        <title>Genome sequencing and annotation of Brassica cretica.</title>
        <authorList>
            <person name="Studholme D.J."/>
            <person name="Sarris P."/>
        </authorList>
    </citation>
    <scope>NUCLEOTIDE SEQUENCE</scope>
    <source>
        <strain evidence="2">PFS-109/04</strain>
        <tissue evidence="2">Leaf</tissue>
    </source>
</reference>
<dbReference type="Proteomes" id="UP000712600">
    <property type="component" value="Unassembled WGS sequence"/>
</dbReference>
<accession>A0A8S9QU30</accession>
<gene>
    <name evidence="2" type="ORF">F2Q69_00021461</name>
</gene>
<evidence type="ECO:0000313" key="2">
    <source>
        <dbReference type="EMBL" id="KAF3541754.1"/>
    </source>
</evidence>
<name>A0A8S9QU30_BRACR</name>
<protein>
    <submittedName>
        <fullName evidence="2">Uncharacterized protein</fullName>
    </submittedName>
</protein>
<feature type="compositionally biased region" description="Basic and acidic residues" evidence="1">
    <location>
        <begin position="66"/>
        <end position="80"/>
    </location>
</feature>
<feature type="region of interest" description="Disordered" evidence="1">
    <location>
        <begin position="66"/>
        <end position="95"/>
    </location>
</feature>
<feature type="compositionally biased region" description="Basic and acidic residues" evidence="1">
    <location>
        <begin position="111"/>
        <end position="126"/>
    </location>
</feature>
<evidence type="ECO:0000313" key="3">
    <source>
        <dbReference type="Proteomes" id="UP000712600"/>
    </source>
</evidence>
<organism evidence="2 3">
    <name type="scientific">Brassica cretica</name>
    <name type="common">Mustard</name>
    <dbReference type="NCBI Taxonomy" id="69181"/>
    <lineage>
        <taxon>Eukaryota</taxon>
        <taxon>Viridiplantae</taxon>
        <taxon>Streptophyta</taxon>
        <taxon>Embryophyta</taxon>
        <taxon>Tracheophyta</taxon>
        <taxon>Spermatophyta</taxon>
        <taxon>Magnoliopsida</taxon>
        <taxon>eudicotyledons</taxon>
        <taxon>Gunneridae</taxon>
        <taxon>Pentapetalae</taxon>
        <taxon>rosids</taxon>
        <taxon>malvids</taxon>
        <taxon>Brassicales</taxon>
        <taxon>Brassicaceae</taxon>
        <taxon>Brassiceae</taxon>
        <taxon>Brassica</taxon>
    </lineage>
</organism>